<dbReference type="InterPro" id="IPR027417">
    <property type="entry name" value="P-loop_NTPase"/>
</dbReference>
<dbReference type="SMART" id="SM00382">
    <property type="entry name" value="AAA"/>
    <property type="match status" value="1"/>
</dbReference>
<dbReference type="InterPro" id="IPR003439">
    <property type="entry name" value="ABC_transporter-like_ATP-bd"/>
</dbReference>
<dbReference type="SUPFAM" id="SSF52540">
    <property type="entry name" value="P-loop containing nucleoside triphosphate hydrolases"/>
    <property type="match status" value="1"/>
</dbReference>
<dbReference type="PROSITE" id="PS50893">
    <property type="entry name" value="ABC_TRANSPORTER_2"/>
    <property type="match status" value="1"/>
</dbReference>
<organism evidence="6 7">
    <name type="scientific">Roseateles agri</name>
    <dbReference type="NCBI Taxonomy" id="3098619"/>
    <lineage>
        <taxon>Bacteria</taxon>
        <taxon>Pseudomonadati</taxon>
        <taxon>Pseudomonadota</taxon>
        <taxon>Betaproteobacteria</taxon>
        <taxon>Burkholderiales</taxon>
        <taxon>Sphaerotilaceae</taxon>
        <taxon>Roseateles</taxon>
    </lineage>
</organism>
<dbReference type="RefSeq" id="WP_320422960.1">
    <property type="nucleotide sequence ID" value="NZ_JAXCLA010000003.1"/>
</dbReference>
<comment type="caution">
    <text evidence="6">The sequence shown here is derived from an EMBL/GenBank/DDBJ whole genome shotgun (WGS) entry which is preliminary data.</text>
</comment>
<evidence type="ECO:0000256" key="2">
    <source>
        <dbReference type="ARBA" id="ARBA00022475"/>
    </source>
</evidence>
<keyword evidence="7" id="KW-1185">Reference proteome</keyword>
<dbReference type="InterPro" id="IPR017911">
    <property type="entry name" value="MacB-like_ATP-bd"/>
</dbReference>
<accession>A0ABU5DFJ8</accession>
<dbReference type="GO" id="GO:0005524">
    <property type="term" value="F:ATP binding"/>
    <property type="evidence" value="ECO:0007669"/>
    <property type="project" value="UniProtKB-KW"/>
</dbReference>
<sequence>MLNMTGLSKVYRTEMVETYALRNFDLQVKEGEFVAVTGPSGSGKTTFLTIAGLLEAFSGGSYLLDGVDVSGMNDTQRSRIRNEKIGFIFQAFNLIPDLNVLDNIEVPLRYRGMAGAERKKRAADALARVGLSARQKHYPAELSGGQQQRVAIARALAGSPRLLLADEPTGNLDSSMARSVMDLLEELHRDGATIVMVTHDPQLAARSQRNVHVIDGQVVDIAAELRMDPALVRG</sequence>
<dbReference type="CDD" id="cd03255">
    <property type="entry name" value="ABC_MJ0796_LolCDE_FtsE"/>
    <property type="match status" value="1"/>
</dbReference>
<proteinExistence type="predicted"/>
<keyword evidence="4 6" id="KW-0067">ATP-binding</keyword>
<keyword evidence="2" id="KW-0472">Membrane</keyword>
<evidence type="ECO:0000256" key="4">
    <source>
        <dbReference type="ARBA" id="ARBA00022840"/>
    </source>
</evidence>
<dbReference type="InterPro" id="IPR003593">
    <property type="entry name" value="AAA+_ATPase"/>
</dbReference>
<keyword evidence="1" id="KW-0813">Transport</keyword>
<dbReference type="InterPro" id="IPR017871">
    <property type="entry name" value="ABC_transporter-like_CS"/>
</dbReference>
<evidence type="ECO:0000259" key="5">
    <source>
        <dbReference type="PROSITE" id="PS50893"/>
    </source>
</evidence>
<dbReference type="PANTHER" id="PTHR24220:SF648">
    <property type="entry name" value="ABC TRANSPORTER ATP-BINDING PROTEIN YTRE"/>
    <property type="match status" value="1"/>
</dbReference>
<gene>
    <name evidence="6" type="ORF">SNE35_11090</name>
</gene>
<evidence type="ECO:0000313" key="7">
    <source>
        <dbReference type="Proteomes" id="UP001285263"/>
    </source>
</evidence>
<dbReference type="PANTHER" id="PTHR24220">
    <property type="entry name" value="IMPORT ATP-BINDING PROTEIN"/>
    <property type="match status" value="1"/>
</dbReference>
<dbReference type="Proteomes" id="UP001285263">
    <property type="component" value="Unassembled WGS sequence"/>
</dbReference>
<evidence type="ECO:0000256" key="3">
    <source>
        <dbReference type="ARBA" id="ARBA00022741"/>
    </source>
</evidence>
<keyword evidence="2" id="KW-1003">Cell membrane</keyword>
<name>A0ABU5DFJ8_9BURK</name>
<dbReference type="InterPro" id="IPR015854">
    <property type="entry name" value="ABC_transpr_LolD-like"/>
</dbReference>
<dbReference type="Gene3D" id="3.40.50.300">
    <property type="entry name" value="P-loop containing nucleotide triphosphate hydrolases"/>
    <property type="match status" value="1"/>
</dbReference>
<dbReference type="Pfam" id="PF00005">
    <property type="entry name" value="ABC_tran"/>
    <property type="match status" value="1"/>
</dbReference>
<protein>
    <submittedName>
        <fullName evidence="6">ABC transporter ATP-binding protein</fullName>
    </submittedName>
</protein>
<keyword evidence="3" id="KW-0547">Nucleotide-binding</keyword>
<evidence type="ECO:0000313" key="6">
    <source>
        <dbReference type="EMBL" id="MDY0745058.1"/>
    </source>
</evidence>
<dbReference type="PROSITE" id="PS00211">
    <property type="entry name" value="ABC_TRANSPORTER_1"/>
    <property type="match status" value="1"/>
</dbReference>
<dbReference type="EMBL" id="JAXCLA010000003">
    <property type="protein sequence ID" value="MDY0745058.1"/>
    <property type="molecule type" value="Genomic_DNA"/>
</dbReference>
<reference evidence="6 7" key="1">
    <citation type="submission" date="2023-11" db="EMBL/GenBank/DDBJ databases">
        <title>Paucibacter sp. nov., isolated from fresh soil in Korea.</title>
        <authorList>
            <person name="Le N.T.T."/>
        </authorList>
    </citation>
    <scope>NUCLEOTIDE SEQUENCE [LARGE SCALE GENOMIC DNA]</scope>
    <source>
        <strain evidence="6 7">R3-3</strain>
    </source>
</reference>
<evidence type="ECO:0000256" key="1">
    <source>
        <dbReference type="ARBA" id="ARBA00022448"/>
    </source>
</evidence>
<feature type="domain" description="ABC transporter" evidence="5">
    <location>
        <begin position="2"/>
        <end position="234"/>
    </location>
</feature>